<dbReference type="EMBL" id="CAEZUL010000168">
    <property type="protein sequence ID" value="CAB4608414.1"/>
    <property type="molecule type" value="Genomic_DNA"/>
</dbReference>
<dbReference type="Pfam" id="PF07499">
    <property type="entry name" value="RuvA_C"/>
    <property type="match status" value="1"/>
</dbReference>
<dbReference type="GO" id="GO:0006310">
    <property type="term" value="P:DNA recombination"/>
    <property type="evidence" value="ECO:0007669"/>
    <property type="project" value="InterPro"/>
</dbReference>
<dbReference type="AlphaFoldDB" id="A0A6J6HXD3"/>
<dbReference type="SUPFAM" id="SSF47781">
    <property type="entry name" value="RuvA domain 2-like"/>
    <property type="match status" value="1"/>
</dbReference>
<evidence type="ECO:0000256" key="4">
    <source>
        <dbReference type="ARBA" id="ARBA00023204"/>
    </source>
</evidence>
<name>A0A6J6HXD3_9ZZZZ</name>
<dbReference type="CDD" id="cd14332">
    <property type="entry name" value="UBA_RuvA_C"/>
    <property type="match status" value="1"/>
</dbReference>
<organism evidence="7">
    <name type="scientific">freshwater metagenome</name>
    <dbReference type="NCBI Taxonomy" id="449393"/>
    <lineage>
        <taxon>unclassified sequences</taxon>
        <taxon>metagenomes</taxon>
        <taxon>ecological metagenomes</taxon>
    </lineage>
</organism>
<dbReference type="GO" id="GO:0009378">
    <property type="term" value="F:four-way junction helicase activity"/>
    <property type="evidence" value="ECO:0007669"/>
    <property type="project" value="InterPro"/>
</dbReference>
<dbReference type="InterPro" id="IPR000085">
    <property type="entry name" value="RuvA"/>
</dbReference>
<dbReference type="Pfam" id="PF01330">
    <property type="entry name" value="RuvA_N"/>
    <property type="match status" value="1"/>
</dbReference>
<dbReference type="HAMAP" id="MF_00031">
    <property type="entry name" value="DNA_HJ_migration_RuvA"/>
    <property type="match status" value="1"/>
</dbReference>
<dbReference type="InterPro" id="IPR012340">
    <property type="entry name" value="NA-bd_OB-fold"/>
</dbReference>
<keyword evidence="4" id="KW-0234">DNA repair</keyword>
<protein>
    <submittedName>
        <fullName evidence="7">Unannotated protein</fullName>
    </submittedName>
</protein>
<accession>A0A6J6HXD3</accession>
<evidence type="ECO:0000256" key="2">
    <source>
        <dbReference type="ARBA" id="ARBA00022763"/>
    </source>
</evidence>
<evidence type="ECO:0000256" key="3">
    <source>
        <dbReference type="ARBA" id="ARBA00023125"/>
    </source>
</evidence>
<evidence type="ECO:0000259" key="5">
    <source>
        <dbReference type="SMART" id="SM00278"/>
    </source>
</evidence>
<dbReference type="InterPro" id="IPR003583">
    <property type="entry name" value="Hlx-hairpin-Hlx_DNA-bd_motif"/>
</dbReference>
<keyword evidence="2" id="KW-0227">DNA damage</keyword>
<dbReference type="GO" id="GO:0006281">
    <property type="term" value="P:DNA repair"/>
    <property type="evidence" value="ECO:0007669"/>
    <property type="project" value="UniProtKB-KW"/>
</dbReference>
<dbReference type="NCBIfam" id="TIGR00084">
    <property type="entry name" value="ruvA"/>
    <property type="match status" value="1"/>
</dbReference>
<keyword evidence="1" id="KW-0963">Cytoplasm</keyword>
<evidence type="ECO:0000313" key="7">
    <source>
        <dbReference type="EMBL" id="CAB4617317.1"/>
    </source>
</evidence>
<evidence type="ECO:0000313" key="6">
    <source>
        <dbReference type="EMBL" id="CAB4608414.1"/>
    </source>
</evidence>
<feature type="domain" description="Helix-hairpin-helix DNA-binding motif class 1" evidence="5">
    <location>
        <begin position="73"/>
        <end position="92"/>
    </location>
</feature>
<dbReference type="Gene3D" id="2.40.50.140">
    <property type="entry name" value="Nucleic acid-binding proteins"/>
    <property type="match status" value="1"/>
</dbReference>
<keyword evidence="3" id="KW-0238">DNA-binding</keyword>
<dbReference type="GO" id="GO:0005524">
    <property type="term" value="F:ATP binding"/>
    <property type="evidence" value="ECO:0007669"/>
    <property type="project" value="InterPro"/>
</dbReference>
<feature type="domain" description="Helix-hairpin-helix DNA-binding motif class 1" evidence="5">
    <location>
        <begin position="108"/>
        <end position="127"/>
    </location>
</feature>
<dbReference type="SMART" id="SM00278">
    <property type="entry name" value="HhH1"/>
    <property type="match status" value="2"/>
</dbReference>
<sequence length="197" mass="20988">MIGSLRGTVLERFTPATVLLEVAGVGYLCTVTSATFAELEPTVSTFLHVHQHIREDAHTLFGFSTRVERDTFNVLIATHGIGPSMAMAILSTYSPTALVTVVTSGDTAALTVVPGVGKKTAERLMVELKSRLNLEGLSVVDPTDSVQSSAADVREALTALGYGTDEIRDTMRQLTNADNPETMLRDALALLGARRAG</sequence>
<dbReference type="EMBL" id="CAEZUZ010000090">
    <property type="protein sequence ID" value="CAB4617317.1"/>
    <property type="molecule type" value="Genomic_DNA"/>
</dbReference>
<evidence type="ECO:0000256" key="1">
    <source>
        <dbReference type="ARBA" id="ARBA00022490"/>
    </source>
</evidence>
<dbReference type="GO" id="GO:0003677">
    <property type="term" value="F:DNA binding"/>
    <property type="evidence" value="ECO:0007669"/>
    <property type="project" value="UniProtKB-KW"/>
</dbReference>
<gene>
    <name evidence="6" type="ORF">UFOPK1808_01209</name>
    <name evidence="7" type="ORF">UFOPK1889_00647</name>
</gene>
<dbReference type="Pfam" id="PF14520">
    <property type="entry name" value="HHH_5"/>
    <property type="match status" value="1"/>
</dbReference>
<dbReference type="Gene3D" id="1.10.150.20">
    <property type="entry name" value="5' to 3' exonuclease, C-terminal subdomain"/>
    <property type="match status" value="1"/>
</dbReference>
<dbReference type="GO" id="GO:0009379">
    <property type="term" value="C:Holliday junction helicase complex"/>
    <property type="evidence" value="ECO:0007669"/>
    <property type="project" value="InterPro"/>
</dbReference>
<dbReference type="InterPro" id="IPR010994">
    <property type="entry name" value="RuvA_2-like"/>
</dbReference>
<proteinExistence type="inferred from homology"/>
<dbReference type="InterPro" id="IPR013849">
    <property type="entry name" value="DNA_helicase_Holl-junc_RuvA_I"/>
</dbReference>
<dbReference type="InterPro" id="IPR011114">
    <property type="entry name" value="RuvA_C"/>
</dbReference>
<dbReference type="SUPFAM" id="SSF50249">
    <property type="entry name" value="Nucleic acid-binding proteins"/>
    <property type="match status" value="1"/>
</dbReference>
<reference evidence="7" key="1">
    <citation type="submission" date="2020-05" db="EMBL/GenBank/DDBJ databases">
        <authorList>
            <person name="Chiriac C."/>
            <person name="Salcher M."/>
            <person name="Ghai R."/>
            <person name="Kavagutti S V."/>
        </authorList>
    </citation>
    <scope>NUCLEOTIDE SEQUENCE</scope>
</reference>